<comment type="caution">
    <text evidence="10">The sequence shown here is derived from an EMBL/GenBank/DDBJ whole genome shotgun (WGS) entry which is preliminary data.</text>
</comment>
<proteinExistence type="inferred from homology"/>
<name>A0ABT0BX83_9BACT</name>
<evidence type="ECO:0000256" key="5">
    <source>
        <dbReference type="ARBA" id="ARBA00022801"/>
    </source>
</evidence>
<evidence type="ECO:0000256" key="7">
    <source>
        <dbReference type="SAM" id="MobiDB-lite"/>
    </source>
</evidence>
<keyword evidence="11" id="KW-1185">Reference proteome</keyword>
<reference evidence="10 11" key="1">
    <citation type="submission" date="2022-03" db="EMBL/GenBank/DDBJ databases">
        <title>Parabacteroides sp. nov. isolated from swine feces.</title>
        <authorList>
            <person name="Bak J.E."/>
        </authorList>
    </citation>
    <scope>NUCLEOTIDE SEQUENCE [LARGE SCALE GENOMIC DNA]</scope>
    <source>
        <strain evidence="10 11">AGMB00274</strain>
    </source>
</reference>
<sequence>MNKKNKTKWATLFLCGLSPWIALSAKEKPKNVLFILVDDYGWNDTSCGGSSYYETPNIDRIAQQGMMFTQGYAACQVSSPSRASIMTGKFTARHGITNWIGEASGEEWRKMGRHSKLLPASYNWSMSLDELTLPEALREGGYKTFMAGKWHIGDVGSSPEDHGFDINIGGYKAGSPMGGYFSPYNNPKLKDGPAGENLSMRLAEETSRFIEDQTKHHKNQPFFAYLSFYAVHGPIQTTEDNWRYFRDKADSMGIASSGFKVDRTLPVRQRQDNPIYAGLIKQMDDAVGVVLDKLEELGLMENTLIILTGDNGGVSSGDSYSTSCLPLRGGKGRQWEGGLRVPYIIQAPGMAKGMTSAVPVIGTDFYPTILEYAGLPLHPEQHQDGQSLMPLLKGETSLPARSLYWHYPHYGNQGGEPSSVIRDGDWKLIHYYEDGRNELYNLSIDPTESEPLNAQYPEKVSFLNKKLSVWLTEVGARMPQADPEYDPQKEAAYKLKQQTETLNRLEEERKRQLSEDFQPNKDWWGSQTVD</sequence>
<evidence type="ECO:0000313" key="11">
    <source>
        <dbReference type="Proteomes" id="UP001165444"/>
    </source>
</evidence>
<feature type="region of interest" description="Disordered" evidence="7">
    <location>
        <begin position="506"/>
        <end position="530"/>
    </location>
</feature>
<dbReference type="PROSITE" id="PS00149">
    <property type="entry name" value="SULFATASE_2"/>
    <property type="match status" value="1"/>
</dbReference>
<evidence type="ECO:0000259" key="9">
    <source>
        <dbReference type="Pfam" id="PF00884"/>
    </source>
</evidence>
<dbReference type="InterPro" id="IPR000917">
    <property type="entry name" value="Sulfatase_N"/>
</dbReference>
<keyword evidence="4 8" id="KW-0732">Signal</keyword>
<dbReference type="SUPFAM" id="SSF53649">
    <property type="entry name" value="Alkaline phosphatase-like"/>
    <property type="match status" value="1"/>
</dbReference>
<keyword evidence="5" id="KW-0378">Hydrolase</keyword>
<dbReference type="InterPro" id="IPR050738">
    <property type="entry name" value="Sulfatase"/>
</dbReference>
<dbReference type="CDD" id="cd16144">
    <property type="entry name" value="ARS_like"/>
    <property type="match status" value="1"/>
</dbReference>
<feature type="signal peptide" evidence="8">
    <location>
        <begin position="1"/>
        <end position="24"/>
    </location>
</feature>
<evidence type="ECO:0000256" key="4">
    <source>
        <dbReference type="ARBA" id="ARBA00022729"/>
    </source>
</evidence>
<dbReference type="Gene3D" id="3.30.1120.10">
    <property type="match status" value="1"/>
</dbReference>
<dbReference type="EMBL" id="JAKZMM010000002">
    <property type="protein sequence ID" value="MCJ2379285.1"/>
    <property type="molecule type" value="Genomic_DNA"/>
</dbReference>
<keyword evidence="3" id="KW-0479">Metal-binding</keyword>
<feature type="chain" id="PRO_5045212645" evidence="8">
    <location>
        <begin position="25"/>
        <end position="530"/>
    </location>
</feature>
<organism evidence="10 11">
    <name type="scientific">Parabacteroides faecalis</name>
    <dbReference type="NCBI Taxonomy" id="2924040"/>
    <lineage>
        <taxon>Bacteria</taxon>
        <taxon>Pseudomonadati</taxon>
        <taxon>Bacteroidota</taxon>
        <taxon>Bacteroidia</taxon>
        <taxon>Bacteroidales</taxon>
        <taxon>Tannerellaceae</taxon>
        <taxon>Parabacteroides</taxon>
    </lineage>
</organism>
<dbReference type="Gene3D" id="3.40.720.10">
    <property type="entry name" value="Alkaline Phosphatase, subunit A"/>
    <property type="match status" value="1"/>
</dbReference>
<dbReference type="Proteomes" id="UP001165444">
    <property type="component" value="Unassembled WGS sequence"/>
</dbReference>
<dbReference type="PANTHER" id="PTHR42693:SF42">
    <property type="entry name" value="ARYLSULFATASE G"/>
    <property type="match status" value="1"/>
</dbReference>
<keyword evidence="6" id="KW-0106">Calcium</keyword>
<evidence type="ECO:0000256" key="6">
    <source>
        <dbReference type="ARBA" id="ARBA00022837"/>
    </source>
</evidence>
<evidence type="ECO:0000256" key="3">
    <source>
        <dbReference type="ARBA" id="ARBA00022723"/>
    </source>
</evidence>
<dbReference type="InterPro" id="IPR024607">
    <property type="entry name" value="Sulfatase_CS"/>
</dbReference>
<dbReference type="PANTHER" id="PTHR42693">
    <property type="entry name" value="ARYLSULFATASE FAMILY MEMBER"/>
    <property type="match status" value="1"/>
</dbReference>
<protein>
    <submittedName>
        <fullName evidence="10">Sulfatase</fullName>
    </submittedName>
</protein>
<gene>
    <name evidence="10" type="ORF">MUN53_01405</name>
</gene>
<dbReference type="RefSeq" id="WP_243323127.1">
    <property type="nucleotide sequence ID" value="NZ_JAKZMM010000002.1"/>
</dbReference>
<evidence type="ECO:0000256" key="2">
    <source>
        <dbReference type="ARBA" id="ARBA00008779"/>
    </source>
</evidence>
<evidence type="ECO:0000313" key="10">
    <source>
        <dbReference type="EMBL" id="MCJ2379285.1"/>
    </source>
</evidence>
<dbReference type="Pfam" id="PF00884">
    <property type="entry name" value="Sulfatase"/>
    <property type="match status" value="1"/>
</dbReference>
<evidence type="ECO:0000256" key="8">
    <source>
        <dbReference type="SAM" id="SignalP"/>
    </source>
</evidence>
<evidence type="ECO:0000256" key="1">
    <source>
        <dbReference type="ARBA" id="ARBA00001913"/>
    </source>
</evidence>
<dbReference type="InterPro" id="IPR017850">
    <property type="entry name" value="Alkaline_phosphatase_core_sf"/>
</dbReference>
<accession>A0ABT0BX83</accession>
<comment type="cofactor">
    <cofactor evidence="1">
        <name>Ca(2+)</name>
        <dbReference type="ChEBI" id="CHEBI:29108"/>
    </cofactor>
</comment>
<comment type="similarity">
    <text evidence="2">Belongs to the sulfatase family.</text>
</comment>
<feature type="domain" description="Sulfatase N-terminal" evidence="9">
    <location>
        <begin position="30"/>
        <end position="374"/>
    </location>
</feature>